<dbReference type="PANTHER" id="PTHR44757">
    <property type="entry name" value="DIGUANYLATE CYCLASE DGCP"/>
    <property type="match status" value="1"/>
</dbReference>
<dbReference type="Gene3D" id="3.30.450.20">
    <property type="entry name" value="PAS domain"/>
    <property type="match status" value="2"/>
</dbReference>
<dbReference type="PANTHER" id="PTHR44757:SF2">
    <property type="entry name" value="BIOFILM ARCHITECTURE MAINTENANCE PROTEIN MBAA"/>
    <property type="match status" value="1"/>
</dbReference>
<keyword evidence="2" id="KW-0808">Transferase</keyword>
<accession>A0A645CYB3</accession>
<comment type="caution">
    <text evidence="2">The sequence shown here is derived from an EMBL/GenBank/DDBJ whole genome shotgun (WGS) entry which is preliminary data.</text>
</comment>
<dbReference type="PROSITE" id="PS50112">
    <property type="entry name" value="PAS"/>
    <property type="match status" value="2"/>
</dbReference>
<dbReference type="Pfam" id="PF00989">
    <property type="entry name" value="PAS"/>
    <property type="match status" value="1"/>
</dbReference>
<dbReference type="InterPro" id="IPR013767">
    <property type="entry name" value="PAS_fold"/>
</dbReference>
<dbReference type="GO" id="GO:0006355">
    <property type="term" value="P:regulation of DNA-templated transcription"/>
    <property type="evidence" value="ECO:0007669"/>
    <property type="project" value="InterPro"/>
</dbReference>
<feature type="domain" description="PAS" evidence="1">
    <location>
        <begin position="39"/>
        <end position="94"/>
    </location>
</feature>
<dbReference type="GO" id="GO:0052621">
    <property type="term" value="F:diguanylate cyclase activity"/>
    <property type="evidence" value="ECO:0007669"/>
    <property type="project" value="UniProtKB-EC"/>
</dbReference>
<organism evidence="2">
    <name type="scientific">bioreactor metagenome</name>
    <dbReference type="NCBI Taxonomy" id="1076179"/>
    <lineage>
        <taxon>unclassified sequences</taxon>
        <taxon>metagenomes</taxon>
        <taxon>ecological metagenomes</taxon>
    </lineage>
</organism>
<proteinExistence type="predicted"/>
<evidence type="ECO:0000313" key="2">
    <source>
        <dbReference type="EMBL" id="MPM82200.1"/>
    </source>
</evidence>
<dbReference type="InterPro" id="IPR000014">
    <property type="entry name" value="PAS"/>
</dbReference>
<dbReference type="InterPro" id="IPR052155">
    <property type="entry name" value="Biofilm_reg_signaling"/>
</dbReference>
<dbReference type="CDD" id="cd00130">
    <property type="entry name" value="PAS"/>
    <property type="match status" value="2"/>
</dbReference>
<feature type="domain" description="PAS" evidence="1">
    <location>
        <begin position="166"/>
        <end position="236"/>
    </location>
</feature>
<dbReference type="SUPFAM" id="SSF55785">
    <property type="entry name" value="PYP-like sensor domain (PAS domain)"/>
    <property type="match status" value="3"/>
</dbReference>
<protein>
    <submittedName>
        <fullName evidence="2">Putative diguanylate cyclase DgcE</fullName>
        <ecNumber evidence="2">2.7.7.65</ecNumber>
    </submittedName>
</protein>
<gene>
    <name evidence="2" type="primary">dgcE_3</name>
    <name evidence="2" type="ORF">SDC9_129261</name>
</gene>
<dbReference type="Pfam" id="PF13426">
    <property type="entry name" value="PAS_9"/>
    <property type="match status" value="1"/>
</dbReference>
<dbReference type="InterPro" id="IPR035965">
    <property type="entry name" value="PAS-like_dom_sf"/>
</dbReference>
<dbReference type="AlphaFoldDB" id="A0A645CYB3"/>
<sequence>MLNNTQVIYLSIFLMSEFMSSLKAGSDHHLEIDTISEDKNSSLYSVFENIHTGIAIVDIEGKCLKVNSRLCEMLDYSEPELLETGFKKLIFPEEPEISPTFLDIISREHSGIYGKEICCLQKKRKTIWVNISTSTAIDHEKRPLYFVFQIEDMTRQKEVEFSLGNSEKKFELIFENAGDGMAINEPGGKFLKVNRITCEKLGYSREELLQKTATELVSSESADLFVEQARDLYRKGHAVVQIMAACKDGSTVPVELGMKLIEYEGKPALLSIVRDITERIKAEDETKIRNAAMDSALNPMVICSLEGCLTYTNPAFQKTWGYSA</sequence>
<name>A0A645CYB3_9ZZZZ</name>
<keyword evidence="2" id="KW-0548">Nucleotidyltransferase</keyword>
<dbReference type="EC" id="2.7.7.65" evidence="2"/>
<dbReference type="NCBIfam" id="TIGR00229">
    <property type="entry name" value="sensory_box"/>
    <property type="match status" value="2"/>
</dbReference>
<reference evidence="2" key="1">
    <citation type="submission" date="2019-08" db="EMBL/GenBank/DDBJ databases">
        <authorList>
            <person name="Kucharzyk K."/>
            <person name="Murdoch R.W."/>
            <person name="Higgins S."/>
            <person name="Loffler F."/>
        </authorList>
    </citation>
    <scope>NUCLEOTIDE SEQUENCE</scope>
</reference>
<evidence type="ECO:0000259" key="1">
    <source>
        <dbReference type="PROSITE" id="PS50112"/>
    </source>
</evidence>
<dbReference type="EMBL" id="VSSQ01031352">
    <property type="protein sequence ID" value="MPM82200.1"/>
    <property type="molecule type" value="Genomic_DNA"/>
</dbReference>
<dbReference type="SMART" id="SM00091">
    <property type="entry name" value="PAS"/>
    <property type="match status" value="2"/>
</dbReference>